<accession>X1U3N5</accession>
<evidence type="ECO:0008006" key="2">
    <source>
        <dbReference type="Google" id="ProtNLM"/>
    </source>
</evidence>
<dbReference type="Pfam" id="PF13450">
    <property type="entry name" value="NAD_binding_8"/>
    <property type="match status" value="1"/>
</dbReference>
<feature type="non-terminal residue" evidence="1">
    <location>
        <position position="1"/>
    </location>
</feature>
<protein>
    <recommendedName>
        <fullName evidence="2">Amine oxidase domain-containing protein</fullName>
    </recommendedName>
</protein>
<proteinExistence type="predicted"/>
<comment type="caution">
    <text evidence="1">The sequence shown here is derived from an EMBL/GenBank/DDBJ whole genome shotgun (WGS) entry which is preliminary data.</text>
</comment>
<sequence length="227" mass="25134">NGLTAGCYLQKAGLKVLILERRDEVGCFCSTQELLHPGAMVSVHANGLFPAIGPVPLDLDLDRFGFELLMPGPIVYFAPFKDGTALAWHWYNPKVTYDVWRRVNEKDAETFRTIAKTIGPILQSDIAPEMMSTMFYEPMTDESFLNLHNMLDMFSSMVPAFPKDSLYLTGVELLNEMWEDERSKVFLSGWPITLAVDITSRIAGSTTILMMTALVAGAGIACVGTGR</sequence>
<dbReference type="SUPFAM" id="SSF51905">
    <property type="entry name" value="FAD/NAD(P)-binding domain"/>
    <property type="match status" value="1"/>
</dbReference>
<dbReference type="InterPro" id="IPR036188">
    <property type="entry name" value="FAD/NAD-bd_sf"/>
</dbReference>
<organism evidence="1">
    <name type="scientific">marine sediment metagenome</name>
    <dbReference type="NCBI Taxonomy" id="412755"/>
    <lineage>
        <taxon>unclassified sequences</taxon>
        <taxon>metagenomes</taxon>
        <taxon>ecological metagenomes</taxon>
    </lineage>
</organism>
<gene>
    <name evidence="1" type="ORF">S12H4_54675</name>
</gene>
<name>X1U3N5_9ZZZZ</name>
<dbReference type="AlphaFoldDB" id="X1U3N5"/>
<dbReference type="PANTHER" id="PTHR10668">
    <property type="entry name" value="PHYTOENE DEHYDROGENASE"/>
    <property type="match status" value="1"/>
</dbReference>
<evidence type="ECO:0000313" key="1">
    <source>
        <dbReference type="EMBL" id="GAJ12178.1"/>
    </source>
</evidence>
<feature type="non-terminal residue" evidence="1">
    <location>
        <position position="227"/>
    </location>
</feature>
<reference evidence="1" key="1">
    <citation type="journal article" date="2014" name="Front. Microbiol.">
        <title>High frequency of phylogenetically diverse reductive dehalogenase-homologous genes in deep subseafloor sedimentary metagenomes.</title>
        <authorList>
            <person name="Kawai M."/>
            <person name="Futagami T."/>
            <person name="Toyoda A."/>
            <person name="Takaki Y."/>
            <person name="Nishi S."/>
            <person name="Hori S."/>
            <person name="Arai W."/>
            <person name="Tsubouchi T."/>
            <person name="Morono Y."/>
            <person name="Uchiyama I."/>
            <person name="Ito T."/>
            <person name="Fujiyama A."/>
            <person name="Inagaki F."/>
            <person name="Takami H."/>
        </authorList>
    </citation>
    <scope>NUCLEOTIDE SEQUENCE</scope>
    <source>
        <strain evidence="1">Expedition CK06-06</strain>
    </source>
</reference>
<dbReference type="EMBL" id="BARW01034978">
    <property type="protein sequence ID" value="GAJ12178.1"/>
    <property type="molecule type" value="Genomic_DNA"/>
</dbReference>
<dbReference type="PANTHER" id="PTHR10668:SF103">
    <property type="entry name" value="PYRIDINE NUCLEOTIDE-DISULFIDE OXIDOREDUCTASE DOMAIN-CONTAINING PROTEIN 2"/>
    <property type="match status" value="1"/>
</dbReference>
<dbReference type="Gene3D" id="3.50.50.60">
    <property type="entry name" value="FAD/NAD(P)-binding domain"/>
    <property type="match status" value="1"/>
</dbReference>